<dbReference type="Pfam" id="PF03242">
    <property type="entry name" value="LEA_3a"/>
    <property type="match status" value="1"/>
</dbReference>
<evidence type="ECO:0000313" key="2">
    <source>
        <dbReference type="Proteomes" id="UP000623129"/>
    </source>
</evidence>
<protein>
    <submittedName>
        <fullName evidence="1">Indole-3-acetic acid-induced protein ARG2-like protein</fullName>
    </submittedName>
</protein>
<name>A0A833UYA5_9POAL</name>
<reference evidence="1" key="1">
    <citation type="submission" date="2020-01" db="EMBL/GenBank/DDBJ databases">
        <title>Genome sequence of Kobresia littledalei, the first chromosome-level genome in the family Cyperaceae.</title>
        <authorList>
            <person name="Qu G."/>
        </authorList>
    </citation>
    <scope>NUCLEOTIDE SEQUENCE</scope>
    <source>
        <strain evidence="1">C.B.Clarke</strain>
        <tissue evidence="1">Leaf</tissue>
    </source>
</reference>
<organism evidence="1 2">
    <name type="scientific">Carex littledalei</name>
    <dbReference type="NCBI Taxonomy" id="544730"/>
    <lineage>
        <taxon>Eukaryota</taxon>
        <taxon>Viridiplantae</taxon>
        <taxon>Streptophyta</taxon>
        <taxon>Embryophyta</taxon>
        <taxon>Tracheophyta</taxon>
        <taxon>Spermatophyta</taxon>
        <taxon>Magnoliopsida</taxon>
        <taxon>Liliopsida</taxon>
        <taxon>Poales</taxon>
        <taxon>Cyperaceae</taxon>
        <taxon>Cyperoideae</taxon>
        <taxon>Cariceae</taxon>
        <taxon>Carex</taxon>
        <taxon>Carex subgen. Euthyceras</taxon>
    </lineage>
</organism>
<dbReference type="InterPro" id="IPR004926">
    <property type="entry name" value="LEA_3a"/>
</dbReference>
<dbReference type="AlphaFoldDB" id="A0A833UYA5"/>
<proteinExistence type="predicted"/>
<sequence length="81" mass="9030">MIPKITIDLVLRGFVAVVETSRRSPKTEEMEAMTKSVARKRATDADPIPWVPDSAGCYRPANRVVEVDVVGFRAMLLGRRT</sequence>
<dbReference type="Proteomes" id="UP000623129">
    <property type="component" value="Unassembled WGS sequence"/>
</dbReference>
<comment type="caution">
    <text evidence="1">The sequence shown here is derived from an EMBL/GenBank/DDBJ whole genome shotgun (WGS) entry which is preliminary data.</text>
</comment>
<keyword evidence="2" id="KW-1185">Reference proteome</keyword>
<accession>A0A833UYA5</accession>
<evidence type="ECO:0000313" key="1">
    <source>
        <dbReference type="EMBL" id="KAF3320231.1"/>
    </source>
</evidence>
<gene>
    <name evidence="1" type="ORF">FCM35_KLT22169</name>
</gene>
<dbReference type="EMBL" id="SWLB01000101">
    <property type="protein sequence ID" value="KAF3320231.1"/>
    <property type="molecule type" value="Genomic_DNA"/>
</dbReference>